<evidence type="ECO:0000256" key="2">
    <source>
        <dbReference type="ARBA" id="ARBA00010028"/>
    </source>
</evidence>
<dbReference type="GO" id="GO:0000974">
    <property type="term" value="C:Prp19 complex"/>
    <property type="evidence" value="ECO:0007669"/>
    <property type="project" value="TreeGrafter"/>
</dbReference>
<evidence type="ECO:0000256" key="5">
    <source>
        <dbReference type="ARBA" id="ARBA00023187"/>
    </source>
</evidence>
<comment type="function">
    <text evidence="7">Involved in pre-mRNA splicing.</text>
</comment>
<evidence type="ECO:0000256" key="6">
    <source>
        <dbReference type="ARBA" id="ARBA00023242"/>
    </source>
</evidence>
<organism evidence="8 9">
    <name type="scientific">Cryptosporidium xiaoi</name>
    <dbReference type="NCBI Taxonomy" id="659607"/>
    <lineage>
        <taxon>Eukaryota</taxon>
        <taxon>Sar</taxon>
        <taxon>Alveolata</taxon>
        <taxon>Apicomplexa</taxon>
        <taxon>Conoidasida</taxon>
        <taxon>Coccidia</taxon>
        <taxon>Eucoccidiorida</taxon>
        <taxon>Eimeriorina</taxon>
        <taxon>Cryptosporidiidae</taxon>
        <taxon>Cryptosporidium</taxon>
    </lineage>
</organism>
<dbReference type="Pfam" id="PF08231">
    <property type="entry name" value="SYF2"/>
    <property type="match status" value="1"/>
</dbReference>
<evidence type="ECO:0000256" key="4">
    <source>
        <dbReference type="ARBA" id="ARBA00022728"/>
    </source>
</evidence>
<dbReference type="GO" id="GO:0000398">
    <property type="term" value="P:mRNA splicing, via spliceosome"/>
    <property type="evidence" value="ECO:0007669"/>
    <property type="project" value="UniProtKB-UniRule"/>
</dbReference>
<accession>A0AAV9Y1S2</accession>
<protein>
    <recommendedName>
        <fullName evidence="7">Pre-mRNA-splicing factor SYF2</fullName>
    </recommendedName>
</protein>
<dbReference type="AlphaFoldDB" id="A0AAV9Y1S2"/>
<evidence type="ECO:0000256" key="7">
    <source>
        <dbReference type="RuleBase" id="RU367148"/>
    </source>
</evidence>
<reference evidence="8 9" key="1">
    <citation type="submission" date="2023-10" db="EMBL/GenBank/DDBJ databases">
        <title>Comparative genomics analysis reveals potential genetic determinants of host preference in Cryptosporidium xiaoi.</title>
        <authorList>
            <person name="Xiao L."/>
            <person name="Li J."/>
        </authorList>
    </citation>
    <scope>NUCLEOTIDE SEQUENCE [LARGE SCALE GENOMIC DNA]</scope>
    <source>
        <strain evidence="8 9">52996</strain>
    </source>
</reference>
<sequence length="230" mass="26959">MANEPESESLSSSLKFVFQGKVVNDGFYNKKVIELGRKIQSAMVLNMRVFRSERLKDLDELFKLSREEVIENSALRVVKGVSKPKKNSFDKYGDVELWKIQRRNSKYETKDFDNLSRNNRGKRGVISGLKKLIKFDRDKYNEQMEALNNNPDEFENLRTSHIPTEEDKNALIKEYLKHQRRKPLFDSLDEKGVSVYHINRDNKKYNAKLDRAFGEYTAEIKQNLERGTAL</sequence>
<proteinExistence type="inferred from homology"/>
<dbReference type="GO" id="GO:0071014">
    <property type="term" value="C:post-mRNA release spliceosomal complex"/>
    <property type="evidence" value="ECO:0007669"/>
    <property type="project" value="TreeGrafter"/>
</dbReference>
<evidence type="ECO:0000256" key="3">
    <source>
        <dbReference type="ARBA" id="ARBA00022664"/>
    </source>
</evidence>
<dbReference type="PANTHER" id="PTHR13264:SF5">
    <property type="entry name" value="PRE-MRNA-SPLICING FACTOR SYF2"/>
    <property type="match status" value="1"/>
</dbReference>
<dbReference type="EMBL" id="JAWDEY010000002">
    <property type="protein sequence ID" value="KAK6590940.1"/>
    <property type="molecule type" value="Genomic_DNA"/>
</dbReference>
<keyword evidence="5 7" id="KW-0508">mRNA splicing</keyword>
<keyword evidence="6 7" id="KW-0539">Nucleus</keyword>
<comment type="caution">
    <text evidence="8">The sequence shown here is derived from an EMBL/GenBank/DDBJ whole genome shotgun (WGS) entry which is preliminary data.</text>
</comment>
<comment type="subcellular location">
    <subcellularLocation>
        <location evidence="1 7">Nucleus</location>
    </subcellularLocation>
</comment>
<comment type="similarity">
    <text evidence="2 7">Belongs to the SYF2 family.</text>
</comment>
<dbReference type="GO" id="GO:0071013">
    <property type="term" value="C:catalytic step 2 spliceosome"/>
    <property type="evidence" value="ECO:0007669"/>
    <property type="project" value="TreeGrafter"/>
</dbReference>
<dbReference type="InterPro" id="IPR013260">
    <property type="entry name" value="mRNA_splic_SYF2"/>
</dbReference>
<keyword evidence="4 7" id="KW-0747">Spliceosome</keyword>
<comment type="subunit">
    <text evidence="7">May be part of a spliceosome complex.</text>
</comment>
<keyword evidence="9" id="KW-1185">Reference proteome</keyword>
<evidence type="ECO:0000256" key="1">
    <source>
        <dbReference type="ARBA" id="ARBA00004123"/>
    </source>
</evidence>
<evidence type="ECO:0000313" key="9">
    <source>
        <dbReference type="Proteomes" id="UP001311799"/>
    </source>
</evidence>
<dbReference type="Proteomes" id="UP001311799">
    <property type="component" value="Unassembled WGS sequence"/>
</dbReference>
<name>A0AAV9Y1S2_9CRYT</name>
<evidence type="ECO:0000313" key="8">
    <source>
        <dbReference type="EMBL" id="KAK6590940.1"/>
    </source>
</evidence>
<gene>
    <name evidence="8" type="ORF">RS030_111830</name>
</gene>
<keyword evidence="3 7" id="KW-0507">mRNA processing</keyword>
<dbReference type="PANTHER" id="PTHR13264">
    <property type="entry name" value="GCIP-INTERACTING PROTEIN P29"/>
    <property type="match status" value="1"/>
</dbReference>